<dbReference type="EMBL" id="CP034073">
    <property type="protein sequence ID" value="AZG36427.1"/>
    <property type="molecule type" value="Genomic_DNA"/>
</dbReference>
<evidence type="ECO:0000313" key="4">
    <source>
        <dbReference type="Proteomes" id="UP000273778"/>
    </source>
</evidence>
<dbReference type="InterPro" id="IPR025959">
    <property type="entry name" value="Winged_HTH_dom"/>
</dbReference>
<evidence type="ECO:0000259" key="2">
    <source>
        <dbReference type="Pfam" id="PF13592"/>
    </source>
</evidence>
<feature type="domain" description="Tc1-like transposase DDE" evidence="1">
    <location>
        <begin position="158"/>
        <end position="300"/>
    </location>
</feature>
<dbReference type="Pfam" id="PF13592">
    <property type="entry name" value="HTH_33"/>
    <property type="match status" value="1"/>
</dbReference>
<sequence length="334" mass="38805">MEQKIDLEALHDESRDGRVRDRIKAVLLRSEGWSTPMIAQALRLHETSIVRHIDDYVSKNKLAPENGGSRPYLSETQTDEVMAHLMLNTYRCSYEIIEYIWRNHGLRFSIPGLNKWLHQHNFSYKYPKGVPHKFDEKKQADFIEQYTKLKSEVVDEPILFMDAMHPTQATKVSCGWIKTGHDKAIETTGSRTRLNLVGAIDLNDLAAAQVKRYDKVNGETIQHFFEEIRAYNGSDKRIHLILDGAGYHRAQVVKNKAKELNIELHYLPPYSPNLNPIERLWKVMNEHVRNNKYFATAKEFRDKIDEFFSQTLPQIGDILGSRINDHFQVLKHAP</sequence>
<dbReference type="RefSeq" id="WP_124693499.1">
    <property type="nucleotide sequence ID" value="NZ_CP034073.1"/>
</dbReference>
<organism evidence="3 4">
    <name type="scientific">Shewanella psychromarinicola</name>
    <dbReference type="NCBI Taxonomy" id="2487742"/>
    <lineage>
        <taxon>Bacteria</taxon>
        <taxon>Pseudomonadati</taxon>
        <taxon>Pseudomonadota</taxon>
        <taxon>Gammaproteobacteria</taxon>
        <taxon>Alteromonadales</taxon>
        <taxon>Shewanellaceae</taxon>
        <taxon>Shewanella</taxon>
    </lineage>
</organism>
<dbReference type="PANTHER" id="PTHR46564">
    <property type="entry name" value="TRANSPOSASE"/>
    <property type="match status" value="1"/>
</dbReference>
<dbReference type="Proteomes" id="UP000273778">
    <property type="component" value="Chromosome"/>
</dbReference>
<dbReference type="InterPro" id="IPR036397">
    <property type="entry name" value="RNaseH_sf"/>
</dbReference>
<dbReference type="Pfam" id="PF13358">
    <property type="entry name" value="DDE_3"/>
    <property type="match status" value="1"/>
</dbReference>
<gene>
    <name evidence="3" type="ORF">EGC80_17190</name>
</gene>
<dbReference type="InterPro" id="IPR009057">
    <property type="entry name" value="Homeodomain-like_sf"/>
</dbReference>
<dbReference type="InterPro" id="IPR012337">
    <property type="entry name" value="RNaseH-like_sf"/>
</dbReference>
<proteinExistence type="predicted"/>
<dbReference type="InterPro" id="IPR038717">
    <property type="entry name" value="Tc1-like_DDE_dom"/>
</dbReference>
<evidence type="ECO:0000259" key="1">
    <source>
        <dbReference type="Pfam" id="PF13358"/>
    </source>
</evidence>
<dbReference type="Gene3D" id="3.30.420.10">
    <property type="entry name" value="Ribonuclease H-like superfamily/Ribonuclease H"/>
    <property type="match status" value="1"/>
</dbReference>
<dbReference type="SUPFAM" id="SSF53098">
    <property type="entry name" value="Ribonuclease H-like"/>
    <property type="match status" value="1"/>
</dbReference>
<dbReference type="Pfam" id="PF13551">
    <property type="entry name" value="HTH_29"/>
    <property type="match status" value="1"/>
</dbReference>
<dbReference type="PANTHER" id="PTHR46564:SF1">
    <property type="entry name" value="TRANSPOSASE"/>
    <property type="match status" value="1"/>
</dbReference>
<name>A0ABN5SRA3_9GAMM</name>
<dbReference type="SUPFAM" id="SSF46689">
    <property type="entry name" value="Homeodomain-like"/>
    <property type="match status" value="1"/>
</dbReference>
<evidence type="ECO:0000313" key="3">
    <source>
        <dbReference type="EMBL" id="AZG36427.1"/>
    </source>
</evidence>
<keyword evidence="4" id="KW-1185">Reference proteome</keyword>
<dbReference type="NCBIfam" id="NF033545">
    <property type="entry name" value="transpos_IS630"/>
    <property type="match status" value="1"/>
</dbReference>
<dbReference type="InterPro" id="IPR047655">
    <property type="entry name" value="Transpos_IS630-like"/>
</dbReference>
<accession>A0ABN5SRA3</accession>
<protein>
    <submittedName>
        <fullName evidence="3">IS630 family transposase</fullName>
    </submittedName>
</protein>
<reference evidence="3 4" key="1">
    <citation type="submission" date="2018-11" db="EMBL/GenBank/DDBJ databases">
        <title>Shewanella sp. M2.</title>
        <authorList>
            <person name="Hwang Y.J."/>
            <person name="Hwang C.Y."/>
        </authorList>
    </citation>
    <scope>NUCLEOTIDE SEQUENCE [LARGE SCALE GENOMIC DNA]</scope>
    <source>
        <strain evidence="3 4">M2</strain>
    </source>
</reference>
<feature type="domain" description="Winged helix-turn helix" evidence="2">
    <location>
        <begin position="95"/>
        <end position="146"/>
    </location>
</feature>